<sequence>MSQRKGDIISRRVQVSFQLPALNHQTSPSARRPCAAAVTDISLSHSHLCLLSPRPIFPFFFYLYSPTCHCQDIDTPIRQPHRPPEPQPTLAANETNLPPFSSPRLHPEKLFETISEDAVNRTVVSGVTPSLYLYNSQSVTSPQKHRHLDPPGVCLSVSQRIKTAQHHLIKFNHNNLS</sequence>
<proteinExistence type="predicted"/>
<evidence type="ECO:0000313" key="1">
    <source>
        <dbReference type="EMBL" id="KAK1842618.1"/>
    </source>
</evidence>
<keyword evidence="2" id="KW-1185">Reference proteome</keyword>
<accession>A0AAD9A6Y1</accession>
<reference evidence="1" key="1">
    <citation type="submission" date="2023-01" db="EMBL/GenBank/DDBJ databases">
        <title>Colletotrichum chrysophilum M932 genome sequence.</title>
        <authorList>
            <person name="Baroncelli R."/>
        </authorList>
    </citation>
    <scope>NUCLEOTIDE SEQUENCE</scope>
    <source>
        <strain evidence="1">M932</strain>
    </source>
</reference>
<gene>
    <name evidence="1" type="ORF">CCHR01_14740</name>
</gene>
<evidence type="ECO:0000313" key="2">
    <source>
        <dbReference type="Proteomes" id="UP001243330"/>
    </source>
</evidence>
<comment type="caution">
    <text evidence="1">The sequence shown here is derived from an EMBL/GenBank/DDBJ whole genome shotgun (WGS) entry which is preliminary data.</text>
</comment>
<organism evidence="1 2">
    <name type="scientific">Colletotrichum chrysophilum</name>
    <dbReference type="NCBI Taxonomy" id="1836956"/>
    <lineage>
        <taxon>Eukaryota</taxon>
        <taxon>Fungi</taxon>
        <taxon>Dikarya</taxon>
        <taxon>Ascomycota</taxon>
        <taxon>Pezizomycotina</taxon>
        <taxon>Sordariomycetes</taxon>
        <taxon>Hypocreomycetidae</taxon>
        <taxon>Glomerellales</taxon>
        <taxon>Glomerellaceae</taxon>
        <taxon>Colletotrichum</taxon>
        <taxon>Colletotrichum gloeosporioides species complex</taxon>
    </lineage>
</organism>
<protein>
    <submittedName>
        <fullName evidence="1">Uncharacterized protein</fullName>
    </submittedName>
</protein>
<dbReference type="AlphaFoldDB" id="A0AAD9A6Y1"/>
<name>A0AAD9A6Y1_9PEZI</name>
<dbReference type="EMBL" id="JAQOWY010000403">
    <property type="protein sequence ID" value="KAK1842618.1"/>
    <property type="molecule type" value="Genomic_DNA"/>
</dbReference>
<dbReference type="Proteomes" id="UP001243330">
    <property type="component" value="Unassembled WGS sequence"/>
</dbReference>